<dbReference type="GO" id="GO:0031464">
    <property type="term" value="C:Cul4A-RING E3 ubiquitin ligase complex"/>
    <property type="evidence" value="ECO:0007669"/>
    <property type="project" value="TreeGrafter"/>
</dbReference>
<evidence type="ECO:0000313" key="11">
    <source>
        <dbReference type="Proteomes" id="UP000824469"/>
    </source>
</evidence>
<dbReference type="InterPro" id="IPR046336">
    <property type="entry name" value="Lon_prtase_N_sf"/>
</dbReference>
<feature type="region of interest" description="Disordered" evidence="7">
    <location>
        <begin position="258"/>
        <end position="394"/>
    </location>
</feature>
<dbReference type="SMART" id="SM00464">
    <property type="entry name" value="LON"/>
    <property type="match status" value="1"/>
</dbReference>
<evidence type="ECO:0000256" key="1">
    <source>
        <dbReference type="ARBA" id="ARBA00005293"/>
    </source>
</evidence>
<feature type="domain" description="Lon N-terminal" evidence="8">
    <location>
        <begin position="131"/>
        <end position="494"/>
    </location>
</feature>
<dbReference type="Pfam" id="PF02190">
    <property type="entry name" value="LON_substr_bdg"/>
    <property type="match status" value="1"/>
</dbReference>
<dbReference type="PROSITE" id="PS51787">
    <property type="entry name" value="LON_N"/>
    <property type="match status" value="1"/>
</dbReference>
<reference evidence="10 11" key="1">
    <citation type="journal article" date="2021" name="Nat. Plants">
        <title>The Taxus genome provides insights into paclitaxel biosynthesis.</title>
        <authorList>
            <person name="Xiong X."/>
            <person name="Gou J."/>
            <person name="Liao Q."/>
            <person name="Li Y."/>
            <person name="Zhou Q."/>
            <person name="Bi G."/>
            <person name="Li C."/>
            <person name="Du R."/>
            <person name="Wang X."/>
            <person name="Sun T."/>
            <person name="Guo L."/>
            <person name="Liang H."/>
            <person name="Lu P."/>
            <person name="Wu Y."/>
            <person name="Zhang Z."/>
            <person name="Ro D.K."/>
            <person name="Shang Y."/>
            <person name="Huang S."/>
            <person name="Yan J."/>
        </authorList>
    </citation>
    <scope>NUCLEOTIDE SEQUENCE [LARGE SCALE GENOMIC DNA]</scope>
    <source>
        <strain evidence="10">Ta-2019</strain>
    </source>
</reference>
<name>A0AA38FGU0_TAXCH</name>
<feature type="compositionally biased region" description="Basic and acidic residues" evidence="7">
    <location>
        <begin position="367"/>
        <end position="387"/>
    </location>
</feature>
<feature type="domain" description="CULT" evidence="9">
    <location>
        <begin position="493"/>
        <end position="600"/>
    </location>
</feature>
<feature type="region of interest" description="Disordered" evidence="7">
    <location>
        <begin position="67"/>
        <end position="91"/>
    </location>
</feature>
<keyword evidence="11" id="KW-1185">Reference proteome</keyword>
<evidence type="ECO:0000259" key="9">
    <source>
        <dbReference type="PROSITE" id="PS51788"/>
    </source>
</evidence>
<evidence type="ECO:0000256" key="4">
    <source>
        <dbReference type="ARBA" id="ARBA00030079"/>
    </source>
</evidence>
<dbReference type="PROSITE" id="PS51788">
    <property type="entry name" value="CULT"/>
    <property type="match status" value="1"/>
</dbReference>
<evidence type="ECO:0000256" key="2">
    <source>
        <dbReference type="ARBA" id="ARBA00009142"/>
    </source>
</evidence>
<dbReference type="PANTHER" id="PTHR14255:SF4">
    <property type="entry name" value="PROTEIN CEREBLON"/>
    <property type="match status" value="1"/>
</dbReference>
<evidence type="ECO:0000259" key="8">
    <source>
        <dbReference type="PROSITE" id="PS51787"/>
    </source>
</evidence>
<dbReference type="InterPro" id="IPR015947">
    <property type="entry name" value="PUA-like_sf"/>
</dbReference>
<comment type="similarity">
    <text evidence="1">Belongs to the CRBN family.</text>
</comment>
<dbReference type="InterPro" id="IPR034750">
    <property type="entry name" value="CULT"/>
</dbReference>
<dbReference type="InterPro" id="IPR003111">
    <property type="entry name" value="Lon_prtase_N"/>
</dbReference>
<dbReference type="PANTHER" id="PTHR14255">
    <property type="entry name" value="CEREBLON"/>
    <property type="match status" value="1"/>
</dbReference>
<comment type="caution">
    <text evidence="10">The sequence shown here is derived from an EMBL/GenBank/DDBJ whole genome shotgun (WGS) entry which is preliminary data.</text>
</comment>
<comment type="similarity">
    <text evidence="2">Belongs to the 4-toluene sulfonate uptake permease (TSUP) (TC 2.A.102) family.</text>
</comment>
<proteinExistence type="inferred from homology"/>
<protein>
    <recommendedName>
        <fullName evidence="3">Protein cereblon</fullName>
    </recommendedName>
    <alternativeName>
        <fullName evidence="4">Protein ohgata</fullName>
    </alternativeName>
</protein>
<feature type="compositionally biased region" description="Basic residues" evidence="7">
    <location>
        <begin position="342"/>
        <end position="355"/>
    </location>
</feature>
<comment type="subunit">
    <text evidence="6">Likely a component of a DCX (DDB1-CUL4-X-box) protein ligase complex. May interact with pic/DDB1.</text>
</comment>
<dbReference type="Gene3D" id="2.30.130.40">
    <property type="entry name" value="LON domain-like"/>
    <property type="match status" value="1"/>
</dbReference>
<dbReference type="Proteomes" id="UP000824469">
    <property type="component" value="Unassembled WGS sequence"/>
</dbReference>
<comment type="function">
    <text evidence="5">Substrate recognition component of a DCX (DDB1-CUL4-X-box) E3 protein ligase complex that mediates the ubiquitination and subsequent proteasomal degradation of target proteins. Has an essential role in mediating growth by negatively regulating insulin signaling. It also has a role in maintaining presynaptic function in the neuromuscular junction synapses of third-instar larvae.</text>
</comment>
<dbReference type="SUPFAM" id="SSF88697">
    <property type="entry name" value="PUA domain-like"/>
    <property type="match status" value="1"/>
</dbReference>
<dbReference type="OMA" id="AYQMYDS"/>
<dbReference type="GO" id="GO:0016567">
    <property type="term" value="P:protein ubiquitination"/>
    <property type="evidence" value="ECO:0007669"/>
    <property type="project" value="TreeGrafter"/>
</dbReference>
<feature type="compositionally biased region" description="Acidic residues" evidence="7">
    <location>
        <begin position="282"/>
        <end position="301"/>
    </location>
</feature>
<dbReference type="FunFam" id="1.20.58.1480:FF:000007">
    <property type="entry name" value="Lon protease homolog"/>
    <property type="match status" value="1"/>
</dbReference>
<evidence type="ECO:0000256" key="5">
    <source>
        <dbReference type="ARBA" id="ARBA00046075"/>
    </source>
</evidence>
<sequence>MKVALFTQCSAIIPFSRSQIAVLKKKKMENQQEQGRSDVRDEIILPRNERIQMQQIRELEMEQLEVEEVDSARESSSSEDSNLDGRGDGGAGRHGGFTFDTSLASLHTYLGEVDDIQCRRAFLDGGVLLDLPMFYLEGIVLFPEATLPLRVIQPRFKAAVERAMQQEEAPYTIGVIHVRSLPQDEGLRFALVGTTAEIRQYRRLEDGSMNVVTRGQQRFRLRRCWTDENGAPCAQVQIIQEDTPLHIPKDAFGSLASAPSFQSGKVPWSKPVNSYDCRRDDVESDGDELDDEMSDSTVEEEPLVRRLQRQVQPTNMRAHGHTGIRDEELSSSDEENVFGLQRQRRPNRRNPRHSPQHSLSHAISDSNHNENRNDENSTLQLERKQSSKDGGWGCAGKAWTADESKWRYRPQCAAWPHWVYRMYDAYSLARRAADMWRQMVELPSMDDLVKKPDVLSFYIASKIPVPDSTRQELLEIDGVAYRLQKEIQILECIDRVRCKICSTVISRRRNMLVMSTDGPIGAYVNAHGFVHEILTLYNTRGLALKGHAETELSWFPGYAWTIAHCSVCDSHMGWLFTAVKEGLEPKSFWGVRRSQLADTAQ</sequence>
<evidence type="ECO:0000256" key="6">
    <source>
        <dbReference type="ARBA" id="ARBA00046796"/>
    </source>
</evidence>
<evidence type="ECO:0000256" key="7">
    <source>
        <dbReference type="SAM" id="MobiDB-lite"/>
    </source>
</evidence>
<gene>
    <name evidence="10" type="ORF">KI387_012900</name>
</gene>
<organism evidence="10 11">
    <name type="scientific">Taxus chinensis</name>
    <name type="common">Chinese yew</name>
    <name type="synonym">Taxus wallichiana var. chinensis</name>
    <dbReference type="NCBI Taxonomy" id="29808"/>
    <lineage>
        <taxon>Eukaryota</taxon>
        <taxon>Viridiplantae</taxon>
        <taxon>Streptophyta</taxon>
        <taxon>Embryophyta</taxon>
        <taxon>Tracheophyta</taxon>
        <taxon>Spermatophyta</taxon>
        <taxon>Pinopsida</taxon>
        <taxon>Pinidae</taxon>
        <taxon>Conifers II</taxon>
        <taxon>Cupressales</taxon>
        <taxon>Taxaceae</taxon>
        <taxon>Taxus</taxon>
    </lineage>
</organism>
<dbReference type="EMBL" id="JAHRHJ020000009">
    <property type="protein sequence ID" value="KAH9301317.1"/>
    <property type="molecule type" value="Genomic_DNA"/>
</dbReference>
<feature type="compositionally biased region" description="Polar residues" evidence="7">
    <location>
        <begin position="356"/>
        <end position="366"/>
    </location>
</feature>
<dbReference type="CDD" id="cd15777">
    <property type="entry name" value="CRBN_C_like"/>
    <property type="match status" value="1"/>
</dbReference>
<evidence type="ECO:0000313" key="10">
    <source>
        <dbReference type="EMBL" id="KAH9301317.1"/>
    </source>
</evidence>
<dbReference type="FunFam" id="2.170.150.20:FF:000005">
    <property type="entry name" value="Blast:Protein cereblon homolog"/>
    <property type="match status" value="1"/>
</dbReference>
<accession>A0AA38FGU0</accession>
<evidence type="ECO:0000256" key="3">
    <source>
        <dbReference type="ARBA" id="ARBA00014394"/>
    </source>
</evidence>
<dbReference type="Gene3D" id="1.20.58.1480">
    <property type="match status" value="1"/>
</dbReference>
<dbReference type="Gene3D" id="2.170.150.20">
    <property type="entry name" value="Peptide methionine sulfoxide reductase"/>
    <property type="match status" value="1"/>
</dbReference>
<dbReference type="AlphaFoldDB" id="A0AA38FGU0"/>